<keyword evidence="1" id="KW-0732">Signal</keyword>
<dbReference type="Proteomes" id="UP000720189">
    <property type="component" value="Unassembled WGS sequence"/>
</dbReference>
<sequence length="125" mass="13633">MHFSSLLAGLATFTAAVAAIPAENPHVGVAILTVNEPEDSTLPLNVPLGVLTHQKNNKLTELQFANVYSTVKGVKPPKMDQIRCQMYKDQYGTVPITKDLTAEDGVVSKKPIYLGWVLCRVKAQK</sequence>
<name>A0A9P9HLF0_FUSRE</name>
<comment type="caution">
    <text evidence="2">The sequence shown here is derived from an EMBL/GenBank/DDBJ whole genome shotgun (WGS) entry which is preliminary data.</text>
</comment>
<evidence type="ECO:0000313" key="2">
    <source>
        <dbReference type="EMBL" id="KAH7259371.1"/>
    </source>
</evidence>
<gene>
    <name evidence="2" type="ORF">BKA55DRAFT_537074</name>
</gene>
<dbReference type="RefSeq" id="XP_046052079.1">
    <property type="nucleotide sequence ID" value="XM_046189879.1"/>
</dbReference>
<feature type="chain" id="PRO_5040317966" evidence="1">
    <location>
        <begin position="20"/>
        <end position="125"/>
    </location>
</feature>
<accession>A0A9P9HLF0</accession>
<keyword evidence="3" id="KW-1185">Reference proteome</keyword>
<dbReference type="EMBL" id="JAGMUX010000005">
    <property type="protein sequence ID" value="KAH7259371.1"/>
    <property type="molecule type" value="Genomic_DNA"/>
</dbReference>
<proteinExistence type="predicted"/>
<evidence type="ECO:0000256" key="1">
    <source>
        <dbReference type="SAM" id="SignalP"/>
    </source>
</evidence>
<organism evidence="2 3">
    <name type="scientific">Fusarium redolens</name>
    <dbReference type="NCBI Taxonomy" id="48865"/>
    <lineage>
        <taxon>Eukaryota</taxon>
        <taxon>Fungi</taxon>
        <taxon>Dikarya</taxon>
        <taxon>Ascomycota</taxon>
        <taxon>Pezizomycotina</taxon>
        <taxon>Sordariomycetes</taxon>
        <taxon>Hypocreomycetidae</taxon>
        <taxon>Hypocreales</taxon>
        <taxon>Nectriaceae</taxon>
        <taxon>Fusarium</taxon>
        <taxon>Fusarium redolens species complex</taxon>
    </lineage>
</organism>
<dbReference type="GeneID" id="70219833"/>
<evidence type="ECO:0000313" key="3">
    <source>
        <dbReference type="Proteomes" id="UP000720189"/>
    </source>
</evidence>
<dbReference type="OrthoDB" id="4978187at2759"/>
<dbReference type="AlphaFoldDB" id="A0A9P9HLF0"/>
<protein>
    <submittedName>
        <fullName evidence="2">Uncharacterized protein</fullName>
    </submittedName>
</protein>
<feature type="signal peptide" evidence="1">
    <location>
        <begin position="1"/>
        <end position="19"/>
    </location>
</feature>
<reference evidence="2" key="1">
    <citation type="journal article" date="2021" name="Nat. Commun.">
        <title>Genetic determinants of endophytism in the Arabidopsis root mycobiome.</title>
        <authorList>
            <person name="Mesny F."/>
            <person name="Miyauchi S."/>
            <person name="Thiergart T."/>
            <person name="Pickel B."/>
            <person name="Atanasova L."/>
            <person name="Karlsson M."/>
            <person name="Huettel B."/>
            <person name="Barry K.W."/>
            <person name="Haridas S."/>
            <person name="Chen C."/>
            <person name="Bauer D."/>
            <person name="Andreopoulos W."/>
            <person name="Pangilinan J."/>
            <person name="LaButti K."/>
            <person name="Riley R."/>
            <person name="Lipzen A."/>
            <person name="Clum A."/>
            <person name="Drula E."/>
            <person name="Henrissat B."/>
            <person name="Kohler A."/>
            <person name="Grigoriev I.V."/>
            <person name="Martin F.M."/>
            <person name="Hacquard S."/>
        </authorList>
    </citation>
    <scope>NUCLEOTIDE SEQUENCE</scope>
    <source>
        <strain evidence="2">MPI-CAGE-AT-0023</strain>
    </source>
</reference>